<feature type="region of interest" description="Disordered" evidence="1">
    <location>
        <begin position="1"/>
        <end position="31"/>
    </location>
</feature>
<evidence type="ECO:0000313" key="4">
    <source>
        <dbReference type="Proteomes" id="UP000245768"/>
    </source>
</evidence>
<feature type="compositionally biased region" description="Polar residues" evidence="1">
    <location>
        <begin position="1"/>
        <end position="30"/>
    </location>
</feature>
<dbReference type="EMBL" id="KZ819635">
    <property type="protein sequence ID" value="PWN92552.1"/>
    <property type="molecule type" value="Genomic_DNA"/>
</dbReference>
<dbReference type="GeneID" id="37047728"/>
<dbReference type="RefSeq" id="XP_025379750.1">
    <property type="nucleotide sequence ID" value="XM_025525812.1"/>
</dbReference>
<name>A0A316YTU7_9BASI</name>
<organism evidence="3 4">
    <name type="scientific">Acaromyces ingoldii</name>
    <dbReference type="NCBI Taxonomy" id="215250"/>
    <lineage>
        <taxon>Eukaryota</taxon>
        <taxon>Fungi</taxon>
        <taxon>Dikarya</taxon>
        <taxon>Basidiomycota</taxon>
        <taxon>Ustilaginomycotina</taxon>
        <taxon>Exobasidiomycetes</taxon>
        <taxon>Exobasidiales</taxon>
        <taxon>Cryptobasidiaceae</taxon>
        <taxon>Acaromyces</taxon>
    </lineage>
</organism>
<protein>
    <recommendedName>
        <fullName evidence="2">DinB-like domain-containing protein</fullName>
    </recommendedName>
</protein>
<feature type="domain" description="DinB-like" evidence="2">
    <location>
        <begin position="61"/>
        <end position="183"/>
    </location>
</feature>
<dbReference type="InterPro" id="IPR034660">
    <property type="entry name" value="DinB/YfiT-like"/>
</dbReference>
<dbReference type="Proteomes" id="UP000245768">
    <property type="component" value="Unassembled WGS sequence"/>
</dbReference>
<reference evidence="3 4" key="1">
    <citation type="journal article" date="2018" name="Mol. Biol. Evol.">
        <title>Broad Genomic Sampling Reveals a Smut Pathogenic Ancestry of the Fungal Clade Ustilaginomycotina.</title>
        <authorList>
            <person name="Kijpornyongpan T."/>
            <person name="Mondo S.J."/>
            <person name="Barry K."/>
            <person name="Sandor L."/>
            <person name="Lee J."/>
            <person name="Lipzen A."/>
            <person name="Pangilinan J."/>
            <person name="LaButti K."/>
            <person name="Hainaut M."/>
            <person name="Henrissat B."/>
            <person name="Grigoriev I.V."/>
            <person name="Spatafora J.W."/>
            <person name="Aime M.C."/>
        </authorList>
    </citation>
    <scope>NUCLEOTIDE SEQUENCE [LARGE SCALE GENOMIC DNA]</scope>
    <source>
        <strain evidence="3 4">MCA 4198</strain>
    </source>
</reference>
<dbReference type="InterPro" id="IPR024775">
    <property type="entry name" value="DinB-like"/>
</dbReference>
<sequence>MPRSSTPTNYTLNHTPSSDSPMPYQSWSPSTREESQEALVSCLLQILEQPLAMLRDGTVGDEQMAAESALIPGSSVGKHLRHVHDHYRLMLDAIEGPSSGDVIKLDYDKRMRSPPLETSAQSALSEFEETQERIRRLFPRQAPHRMDQRLALSATTPAEVELGSTLGREMWFCCLHAIHHYALARVILTHELGLAIADSFGVAPSTIVFRIWGRSKL</sequence>
<dbReference type="PANTHER" id="PTHR39473:SF1">
    <property type="entry name" value="DINB-LIKE DOMAIN-CONTAINING PROTEIN"/>
    <property type="match status" value="1"/>
</dbReference>
<dbReference type="OrthoDB" id="5564877at2759"/>
<dbReference type="AlphaFoldDB" id="A0A316YTU7"/>
<dbReference type="PANTHER" id="PTHR39473">
    <property type="match status" value="1"/>
</dbReference>
<evidence type="ECO:0000259" key="2">
    <source>
        <dbReference type="Pfam" id="PF12867"/>
    </source>
</evidence>
<keyword evidence="4" id="KW-1185">Reference proteome</keyword>
<evidence type="ECO:0000313" key="3">
    <source>
        <dbReference type="EMBL" id="PWN92552.1"/>
    </source>
</evidence>
<proteinExistence type="predicted"/>
<dbReference type="SUPFAM" id="SSF109854">
    <property type="entry name" value="DinB/YfiT-like putative metalloenzymes"/>
    <property type="match status" value="1"/>
</dbReference>
<dbReference type="InParanoid" id="A0A316YTU7"/>
<dbReference type="STRING" id="215250.A0A316YTU7"/>
<evidence type="ECO:0000256" key="1">
    <source>
        <dbReference type="SAM" id="MobiDB-lite"/>
    </source>
</evidence>
<accession>A0A316YTU7</accession>
<gene>
    <name evidence="3" type="ORF">FA10DRAFT_95459</name>
</gene>
<dbReference type="Pfam" id="PF12867">
    <property type="entry name" value="DinB_2"/>
    <property type="match status" value="1"/>
</dbReference>